<evidence type="ECO:0000313" key="2">
    <source>
        <dbReference type="Proteomes" id="UP001060170"/>
    </source>
</evidence>
<keyword evidence="2" id="KW-1185">Reference proteome</keyword>
<reference evidence="2" key="2">
    <citation type="journal article" date="2018" name="Mol. Plant Microbe Interact.">
        <title>Genome sequence resources for the wheat stripe rust pathogen (Puccinia striiformis f. sp. tritici) and the barley stripe rust pathogen (Puccinia striiformis f. sp. hordei).</title>
        <authorList>
            <person name="Xia C."/>
            <person name="Wang M."/>
            <person name="Yin C."/>
            <person name="Cornejo O.E."/>
            <person name="Hulbert S.H."/>
            <person name="Chen X."/>
        </authorList>
    </citation>
    <scope>NUCLEOTIDE SEQUENCE [LARGE SCALE GENOMIC DNA]</scope>
    <source>
        <strain evidence="2">93-210</strain>
    </source>
</reference>
<reference evidence="2" key="1">
    <citation type="journal article" date="2018" name="BMC Genomics">
        <title>Genomic insights into host adaptation between the wheat stripe rust pathogen (Puccinia striiformis f. sp. tritici) and the barley stripe rust pathogen (Puccinia striiformis f. sp. hordei).</title>
        <authorList>
            <person name="Xia C."/>
            <person name="Wang M."/>
            <person name="Yin C."/>
            <person name="Cornejo O.E."/>
            <person name="Hulbert S.H."/>
            <person name="Chen X."/>
        </authorList>
    </citation>
    <scope>NUCLEOTIDE SEQUENCE [LARGE SCALE GENOMIC DNA]</scope>
    <source>
        <strain evidence="2">93-210</strain>
    </source>
</reference>
<evidence type="ECO:0000313" key="1">
    <source>
        <dbReference type="EMBL" id="KAI7955034.1"/>
    </source>
</evidence>
<sequence length="208" mass="23100">MGCAPWSVLNPHLSGVATARQNHLRLFLFPTGKNGVLKAPANTWRPLVAWFILGHSQWIACPSKLEKFNAIIQKLLLTARMAMSSLPDFIPGRTIPQLKGLKHKSQAVVPVSHFKRLATLFKTRQLQTSLKHERWDLMAEGLFLMIITSDSELQIEDSIHESQSVTSSRIHGSQAVTKGSICASPAEPKCIFPHDSCVAYLHNSLTDL</sequence>
<dbReference type="EMBL" id="CM045869">
    <property type="protein sequence ID" value="KAI7955034.1"/>
    <property type="molecule type" value="Genomic_DNA"/>
</dbReference>
<proteinExistence type="predicted"/>
<reference evidence="1 2" key="3">
    <citation type="journal article" date="2022" name="Microbiol. Spectr.">
        <title>Folding features and dynamics of 3D genome architecture in plant fungal pathogens.</title>
        <authorList>
            <person name="Xia C."/>
        </authorList>
    </citation>
    <scope>NUCLEOTIDE SEQUENCE [LARGE SCALE GENOMIC DNA]</scope>
    <source>
        <strain evidence="1 2">93-210</strain>
    </source>
</reference>
<name>A0ACC0EKP6_9BASI</name>
<accession>A0ACC0EKP6</accession>
<protein>
    <submittedName>
        <fullName evidence="1">Uncharacterized protein</fullName>
    </submittedName>
</protein>
<gene>
    <name evidence="1" type="ORF">MJO28_005434</name>
</gene>
<organism evidence="1 2">
    <name type="scientific">Puccinia striiformis f. sp. tritici</name>
    <dbReference type="NCBI Taxonomy" id="168172"/>
    <lineage>
        <taxon>Eukaryota</taxon>
        <taxon>Fungi</taxon>
        <taxon>Dikarya</taxon>
        <taxon>Basidiomycota</taxon>
        <taxon>Pucciniomycotina</taxon>
        <taxon>Pucciniomycetes</taxon>
        <taxon>Pucciniales</taxon>
        <taxon>Pucciniaceae</taxon>
        <taxon>Puccinia</taxon>
    </lineage>
</organism>
<dbReference type="Proteomes" id="UP001060170">
    <property type="component" value="Chromosome 5"/>
</dbReference>
<comment type="caution">
    <text evidence="1">The sequence shown here is derived from an EMBL/GenBank/DDBJ whole genome shotgun (WGS) entry which is preliminary data.</text>
</comment>